<feature type="transmembrane region" description="Helical" evidence="2">
    <location>
        <begin position="30"/>
        <end position="49"/>
    </location>
</feature>
<organism evidence="3 4">
    <name type="scientific">Monilinia laxa</name>
    <name type="common">Brown rot fungus</name>
    <name type="synonym">Sclerotinia laxa</name>
    <dbReference type="NCBI Taxonomy" id="61186"/>
    <lineage>
        <taxon>Eukaryota</taxon>
        <taxon>Fungi</taxon>
        <taxon>Dikarya</taxon>
        <taxon>Ascomycota</taxon>
        <taxon>Pezizomycotina</taxon>
        <taxon>Leotiomycetes</taxon>
        <taxon>Helotiales</taxon>
        <taxon>Sclerotiniaceae</taxon>
        <taxon>Monilinia</taxon>
    </lineage>
</organism>
<evidence type="ECO:0000313" key="4">
    <source>
        <dbReference type="Proteomes" id="UP000326757"/>
    </source>
</evidence>
<protein>
    <recommendedName>
        <fullName evidence="5">Transmembrane protein</fullName>
    </recommendedName>
</protein>
<feature type="compositionally biased region" description="Basic residues" evidence="1">
    <location>
        <begin position="60"/>
        <end position="71"/>
    </location>
</feature>
<accession>A0A5N6KGD6</accession>
<sequence length="90" mass="10886">MVVDWKARFVTQKSLGNMLEDKTRPDDSQWRWAVLFLVLVVGGFALAVCDESERSFCIERKRKKNKRKRRGRGEEEERKMKRKMKRKRKI</sequence>
<feature type="region of interest" description="Disordered" evidence="1">
    <location>
        <begin position="60"/>
        <end position="90"/>
    </location>
</feature>
<reference evidence="3 4" key="1">
    <citation type="submission" date="2019-06" db="EMBL/GenBank/DDBJ databases">
        <title>Genome Sequence of the Brown Rot Fungal Pathogen Monilinia laxa.</title>
        <authorList>
            <person name="De Miccolis Angelini R.M."/>
            <person name="Landi L."/>
            <person name="Abate D."/>
            <person name="Pollastro S."/>
            <person name="Romanazzi G."/>
            <person name="Faretra F."/>
        </authorList>
    </citation>
    <scope>NUCLEOTIDE SEQUENCE [LARGE SCALE GENOMIC DNA]</scope>
    <source>
        <strain evidence="3 4">Mlax316</strain>
    </source>
</reference>
<evidence type="ECO:0000256" key="1">
    <source>
        <dbReference type="SAM" id="MobiDB-lite"/>
    </source>
</evidence>
<name>A0A5N6KGD6_MONLA</name>
<keyword evidence="4" id="KW-1185">Reference proteome</keyword>
<comment type="caution">
    <text evidence="3">The sequence shown here is derived from an EMBL/GenBank/DDBJ whole genome shotgun (WGS) entry which is preliminary data.</text>
</comment>
<dbReference type="EMBL" id="VIGI01000003">
    <property type="protein sequence ID" value="KAB8302762.1"/>
    <property type="molecule type" value="Genomic_DNA"/>
</dbReference>
<evidence type="ECO:0000256" key="2">
    <source>
        <dbReference type="SAM" id="Phobius"/>
    </source>
</evidence>
<gene>
    <name evidence="3" type="ORF">EYC80_006109</name>
</gene>
<evidence type="ECO:0000313" key="3">
    <source>
        <dbReference type="EMBL" id="KAB8302762.1"/>
    </source>
</evidence>
<keyword evidence="2" id="KW-0472">Membrane</keyword>
<keyword evidence="2" id="KW-1133">Transmembrane helix</keyword>
<feature type="compositionally biased region" description="Basic residues" evidence="1">
    <location>
        <begin position="80"/>
        <end position="90"/>
    </location>
</feature>
<dbReference type="Proteomes" id="UP000326757">
    <property type="component" value="Unassembled WGS sequence"/>
</dbReference>
<dbReference type="AlphaFoldDB" id="A0A5N6KGD6"/>
<proteinExistence type="predicted"/>
<evidence type="ECO:0008006" key="5">
    <source>
        <dbReference type="Google" id="ProtNLM"/>
    </source>
</evidence>
<keyword evidence="2" id="KW-0812">Transmembrane</keyword>